<dbReference type="Pfam" id="PF06985">
    <property type="entry name" value="HET"/>
    <property type="match status" value="1"/>
</dbReference>
<organism evidence="3 4">
    <name type="scientific">Rhypophila decipiens</name>
    <dbReference type="NCBI Taxonomy" id="261697"/>
    <lineage>
        <taxon>Eukaryota</taxon>
        <taxon>Fungi</taxon>
        <taxon>Dikarya</taxon>
        <taxon>Ascomycota</taxon>
        <taxon>Pezizomycotina</taxon>
        <taxon>Sordariomycetes</taxon>
        <taxon>Sordariomycetidae</taxon>
        <taxon>Sordariales</taxon>
        <taxon>Naviculisporaceae</taxon>
        <taxon>Rhypophila</taxon>
    </lineage>
</organism>
<reference evidence="3" key="2">
    <citation type="submission" date="2023-05" db="EMBL/GenBank/DDBJ databases">
        <authorList>
            <consortium name="Lawrence Berkeley National Laboratory"/>
            <person name="Steindorff A."/>
            <person name="Hensen N."/>
            <person name="Bonometti L."/>
            <person name="Westerberg I."/>
            <person name="Brannstrom I.O."/>
            <person name="Guillou S."/>
            <person name="Cros-Aarteil S."/>
            <person name="Calhoun S."/>
            <person name="Haridas S."/>
            <person name="Kuo A."/>
            <person name="Mondo S."/>
            <person name="Pangilinan J."/>
            <person name="Riley R."/>
            <person name="Labutti K."/>
            <person name="Andreopoulos B."/>
            <person name="Lipzen A."/>
            <person name="Chen C."/>
            <person name="Yanf M."/>
            <person name="Daum C."/>
            <person name="Ng V."/>
            <person name="Clum A."/>
            <person name="Ohm R."/>
            <person name="Martin F."/>
            <person name="Silar P."/>
            <person name="Natvig D."/>
            <person name="Lalanne C."/>
            <person name="Gautier V."/>
            <person name="Ament-Velasquez S.L."/>
            <person name="Kruys A."/>
            <person name="Hutchinson M.I."/>
            <person name="Powell A.J."/>
            <person name="Barry K."/>
            <person name="Miller A.N."/>
            <person name="Grigoriev I.V."/>
            <person name="Debuchy R."/>
            <person name="Gladieux P."/>
            <person name="Thoren M.H."/>
            <person name="Johannesson H."/>
        </authorList>
    </citation>
    <scope>NUCLEOTIDE SEQUENCE</scope>
    <source>
        <strain evidence="3">PSN293</strain>
    </source>
</reference>
<feature type="compositionally biased region" description="Basic and acidic residues" evidence="1">
    <location>
        <begin position="650"/>
        <end position="668"/>
    </location>
</feature>
<feature type="domain" description="Heterokaryon incompatibility" evidence="2">
    <location>
        <begin position="111"/>
        <end position="265"/>
    </location>
</feature>
<dbReference type="AlphaFoldDB" id="A0AAN6Y4R1"/>
<dbReference type="EMBL" id="MU858124">
    <property type="protein sequence ID" value="KAK4212614.1"/>
    <property type="molecule type" value="Genomic_DNA"/>
</dbReference>
<feature type="region of interest" description="Disordered" evidence="1">
    <location>
        <begin position="221"/>
        <end position="240"/>
    </location>
</feature>
<protein>
    <submittedName>
        <fullName evidence="3">Heterokaryon incompatibility protein-domain-containing protein</fullName>
    </submittedName>
</protein>
<evidence type="ECO:0000313" key="3">
    <source>
        <dbReference type="EMBL" id="KAK4212614.1"/>
    </source>
</evidence>
<reference evidence="3" key="1">
    <citation type="journal article" date="2023" name="Mol. Phylogenet. Evol.">
        <title>Genome-scale phylogeny and comparative genomics of the fungal order Sordariales.</title>
        <authorList>
            <person name="Hensen N."/>
            <person name="Bonometti L."/>
            <person name="Westerberg I."/>
            <person name="Brannstrom I.O."/>
            <person name="Guillou S."/>
            <person name="Cros-Aarteil S."/>
            <person name="Calhoun S."/>
            <person name="Haridas S."/>
            <person name="Kuo A."/>
            <person name="Mondo S."/>
            <person name="Pangilinan J."/>
            <person name="Riley R."/>
            <person name="LaButti K."/>
            <person name="Andreopoulos B."/>
            <person name="Lipzen A."/>
            <person name="Chen C."/>
            <person name="Yan M."/>
            <person name="Daum C."/>
            <person name="Ng V."/>
            <person name="Clum A."/>
            <person name="Steindorff A."/>
            <person name="Ohm R.A."/>
            <person name="Martin F."/>
            <person name="Silar P."/>
            <person name="Natvig D.O."/>
            <person name="Lalanne C."/>
            <person name="Gautier V."/>
            <person name="Ament-Velasquez S.L."/>
            <person name="Kruys A."/>
            <person name="Hutchinson M.I."/>
            <person name="Powell A.J."/>
            <person name="Barry K."/>
            <person name="Miller A.N."/>
            <person name="Grigoriev I.V."/>
            <person name="Debuchy R."/>
            <person name="Gladieux P."/>
            <person name="Hiltunen Thoren M."/>
            <person name="Johannesson H."/>
        </authorList>
    </citation>
    <scope>NUCLEOTIDE SEQUENCE</scope>
    <source>
        <strain evidence="3">PSN293</strain>
    </source>
</reference>
<evidence type="ECO:0000256" key="1">
    <source>
        <dbReference type="SAM" id="MobiDB-lite"/>
    </source>
</evidence>
<evidence type="ECO:0000313" key="4">
    <source>
        <dbReference type="Proteomes" id="UP001301769"/>
    </source>
</evidence>
<accession>A0AAN6Y4R1</accession>
<name>A0AAN6Y4R1_9PEZI</name>
<evidence type="ECO:0000259" key="2">
    <source>
        <dbReference type="Pfam" id="PF06985"/>
    </source>
</evidence>
<keyword evidence="4" id="KW-1185">Reference proteome</keyword>
<proteinExistence type="predicted"/>
<sequence length="731" mass="83724">MQARGCRGLVQLERESPILHSGIHHDDVASLKGHREKTVPCVAPVLVIAMCSDAEHSVYSPLSDPRSIRILVLKPALLFNAPIQCSFLPITLAHDEPEQNEEEPQDSQHSYEALSYTWGAPEGTMPVSCDGHTLLITPNCEQALRHLRLRFRPRNLWVDALCINQQSLTEKNHQVPIMGEIYRSAICAILWLGPKEDPELVKVLRHARRFGHLRRAFRRMKPESPPSGWGEQPNTKSNLLNENERNRIARLCANEWFKRMWTIQEFLLSRSSLFRMGDVECSAADLYKYYAHGGNIIGRADLEHYRMRNALVCFSPPKLGEESKAKEIFTIFLYQIIKLGACNRSTDARDKIYAIYAYLKSHYPDFDLPDVDYSKPVAQVYELFTRSIISQTKDLWILEISNPWTPSTEQEGSETRDEEALLPSWVLDLRHPQLIGSLWTSSEHPWRVYISARGTFNPSTAKHGSVQAQLPIRARRIGTVTDISSRMPSWDLLSSDCTEQRTVQEIDAARTACLSEWSAFVIDLDEKNAQDGTYLFAMESHTEELDYLRRRHDVLDPETMTIASFAKRPWWSKQKKIERSIRERRENGRPAFGDPDAHDMCVLFSFIEEEGGIVRLRLGESQGDVRVGDAVYKVEGCRWPVLLRSVGRNENEGAGREGQRGKMGPRDKNGRRRLFFTFVGKVLMYDMARSRTGNWKRKLWENKLGREDVGDGDAEGRNFQAEVDWVDAVLV</sequence>
<gene>
    <name evidence="3" type="ORF">QBC37DRAFT_424656</name>
</gene>
<dbReference type="Proteomes" id="UP001301769">
    <property type="component" value="Unassembled WGS sequence"/>
</dbReference>
<feature type="region of interest" description="Disordered" evidence="1">
    <location>
        <begin position="650"/>
        <end position="669"/>
    </location>
</feature>
<dbReference type="PANTHER" id="PTHR24148">
    <property type="entry name" value="ANKYRIN REPEAT DOMAIN-CONTAINING PROTEIN 39 HOMOLOG-RELATED"/>
    <property type="match status" value="1"/>
</dbReference>
<dbReference type="InterPro" id="IPR010730">
    <property type="entry name" value="HET"/>
</dbReference>
<comment type="caution">
    <text evidence="3">The sequence shown here is derived from an EMBL/GenBank/DDBJ whole genome shotgun (WGS) entry which is preliminary data.</text>
</comment>
<dbReference type="PANTHER" id="PTHR24148:SF64">
    <property type="entry name" value="HETEROKARYON INCOMPATIBILITY DOMAIN-CONTAINING PROTEIN"/>
    <property type="match status" value="1"/>
</dbReference>
<dbReference type="InterPro" id="IPR052895">
    <property type="entry name" value="HetReg/Transcr_Mod"/>
</dbReference>